<dbReference type="GO" id="GO:0005886">
    <property type="term" value="C:plasma membrane"/>
    <property type="evidence" value="ECO:0007669"/>
    <property type="project" value="TreeGrafter"/>
</dbReference>
<evidence type="ECO:0000313" key="5">
    <source>
        <dbReference type="Proteomes" id="UP000438429"/>
    </source>
</evidence>
<organism evidence="4 5">
    <name type="scientific">Scophthalmus maximus</name>
    <name type="common">Turbot</name>
    <name type="synonym">Psetta maxima</name>
    <dbReference type="NCBI Taxonomy" id="52904"/>
    <lineage>
        <taxon>Eukaryota</taxon>
        <taxon>Metazoa</taxon>
        <taxon>Chordata</taxon>
        <taxon>Craniata</taxon>
        <taxon>Vertebrata</taxon>
        <taxon>Euteleostomi</taxon>
        <taxon>Actinopterygii</taxon>
        <taxon>Neopterygii</taxon>
        <taxon>Teleostei</taxon>
        <taxon>Neoteleostei</taxon>
        <taxon>Acanthomorphata</taxon>
        <taxon>Carangaria</taxon>
        <taxon>Pleuronectiformes</taxon>
        <taxon>Pleuronectoidei</taxon>
        <taxon>Scophthalmidae</taxon>
        <taxon>Scophthalmus</taxon>
    </lineage>
</organism>
<dbReference type="AlphaFoldDB" id="A0A6A4RPN2"/>
<keyword evidence="3" id="KW-0472">Membrane</keyword>
<evidence type="ECO:0000256" key="3">
    <source>
        <dbReference type="SAM" id="Phobius"/>
    </source>
</evidence>
<dbReference type="GO" id="GO:0007189">
    <property type="term" value="P:adenylate cyclase-activating G protein-coupled receptor signaling pathway"/>
    <property type="evidence" value="ECO:0007669"/>
    <property type="project" value="TreeGrafter"/>
</dbReference>
<keyword evidence="2" id="KW-0456">Lyase</keyword>
<accession>A0A6A4RPN2</accession>
<dbReference type="PANTHER" id="PTHR45627">
    <property type="entry name" value="ADENYLATE CYCLASE TYPE 1"/>
    <property type="match status" value="1"/>
</dbReference>
<gene>
    <name evidence="4" type="ORF">F2P81_026397</name>
</gene>
<dbReference type="GO" id="GO:0000166">
    <property type="term" value="F:nucleotide binding"/>
    <property type="evidence" value="ECO:0007669"/>
    <property type="project" value="UniProtKB-KW"/>
</dbReference>
<dbReference type="GO" id="GO:0004016">
    <property type="term" value="F:adenylate cyclase activity"/>
    <property type="evidence" value="ECO:0007669"/>
    <property type="project" value="TreeGrafter"/>
</dbReference>
<feature type="transmembrane region" description="Helical" evidence="3">
    <location>
        <begin position="52"/>
        <end position="71"/>
    </location>
</feature>
<dbReference type="EMBL" id="VEVO01014601">
    <property type="protein sequence ID" value="KAF0021350.1"/>
    <property type="molecule type" value="Genomic_DNA"/>
</dbReference>
<evidence type="ECO:0000256" key="2">
    <source>
        <dbReference type="ARBA" id="ARBA00023239"/>
    </source>
</evidence>
<keyword evidence="3" id="KW-1133">Transmembrane helix</keyword>
<protein>
    <submittedName>
        <fullName evidence="4">Uncharacterized protein</fullName>
    </submittedName>
</protein>
<proteinExistence type="predicted"/>
<keyword evidence="3" id="KW-0812">Transmembrane</keyword>
<dbReference type="Proteomes" id="UP000438429">
    <property type="component" value="Unassembled WGS sequence"/>
</dbReference>
<sequence length="88" mass="9800">MNNNTEHKPSYPDIKTCPLSSSVPPQYFSCCVLLSLLACSVFLQVSSLGKLFLMLFIELLYLLIMEVPKVSLFDNQDLLVMANAIDVA</sequence>
<name>A0A6A4RPN2_SCOMX</name>
<keyword evidence="1" id="KW-0547">Nucleotide-binding</keyword>
<reference evidence="4 5" key="1">
    <citation type="submission" date="2019-06" db="EMBL/GenBank/DDBJ databases">
        <title>Draft genomes of female and male turbot (Scophthalmus maximus).</title>
        <authorList>
            <person name="Xu H."/>
            <person name="Xu X.-W."/>
            <person name="Shao C."/>
            <person name="Chen S."/>
        </authorList>
    </citation>
    <scope>NUCLEOTIDE SEQUENCE [LARGE SCALE GENOMIC DNA]</scope>
    <source>
        <strain evidence="4">Ysfricsl-2016a</strain>
        <tissue evidence="4">Blood</tissue>
    </source>
</reference>
<evidence type="ECO:0000256" key="1">
    <source>
        <dbReference type="ARBA" id="ARBA00022741"/>
    </source>
</evidence>
<comment type="caution">
    <text evidence="4">The sequence shown here is derived from an EMBL/GenBank/DDBJ whole genome shotgun (WGS) entry which is preliminary data.</text>
</comment>
<evidence type="ECO:0000313" key="4">
    <source>
        <dbReference type="EMBL" id="KAF0021350.1"/>
    </source>
</evidence>
<dbReference type="PANTHER" id="PTHR45627:SF7">
    <property type="entry name" value="ADENYLATE CYCLASE TYPE 5"/>
    <property type="match status" value="1"/>
</dbReference>